<dbReference type="eggNOG" id="ENOG50318M8">
    <property type="taxonomic scope" value="Bacteria"/>
</dbReference>
<name>C8PKE8_9BACT</name>
<keyword evidence="1" id="KW-0812">Transmembrane</keyword>
<comment type="caution">
    <text evidence="2">The sequence shown here is derived from an EMBL/GenBank/DDBJ whole genome shotgun (WGS) entry which is preliminary data.</text>
</comment>
<keyword evidence="1" id="KW-0472">Membrane</keyword>
<evidence type="ECO:0000313" key="2">
    <source>
        <dbReference type="EMBL" id="EEV16557.1"/>
    </source>
</evidence>
<dbReference type="AlphaFoldDB" id="C8PKE8"/>
<dbReference type="Proteomes" id="UP000005709">
    <property type="component" value="Unassembled WGS sequence"/>
</dbReference>
<proteinExistence type="predicted"/>
<dbReference type="EMBL" id="ACYG01000030">
    <property type="protein sequence ID" value="EEV16557.1"/>
    <property type="molecule type" value="Genomic_DNA"/>
</dbReference>
<dbReference type="RefSeq" id="WP_005872749.1">
    <property type="nucleotide sequence ID" value="NZ_ACYG01000030.1"/>
</dbReference>
<accession>C8PKE8</accession>
<dbReference type="STRING" id="824.CGRAC_2108"/>
<feature type="transmembrane region" description="Helical" evidence="1">
    <location>
        <begin position="46"/>
        <end position="65"/>
    </location>
</feature>
<evidence type="ECO:0000256" key="1">
    <source>
        <dbReference type="SAM" id="Phobius"/>
    </source>
</evidence>
<organism evidence="2 3">
    <name type="scientific">Campylobacter gracilis RM3268</name>
    <dbReference type="NCBI Taxonomy" id="553220"/>
    <lineage>
        <taxon>Bacteria</taxon>
        <taxon>Pseudomonadati</taxon>
        <taxon>Campylobacterota</taxon>
        <taxon>Epsilonproteobacteria</taxon>
        <taxon>Campylobacterales</taxon>
        <taxon>Campylobacteraceae</taxon>
        <taxon>Campylobacter</taxon>
    </lineage>
</organism>
<keyword evidence="1" id="KW-1133">Transmembrane helix</keyword>
<protein>
    <recommendedName>
        <fullName evidence="4">Galanin</fullName>
    </recommendedName>
</protein>
<keyword evidence="3" id="KW-1185">Reference proteome</keyword>
<dbReference type="Pfam" id="PF11335">
    <property type="entry name" value="DUF3137"/>
    <property type="match status" value="1"/>
</dbReference>
<feature type="transmembrane region" description="Helical" evidence="1">
    <location>
        <begin position="20"/>
        <end position="39"/>
    </location>
</feature>
<sequence length="304" mass="34346">MSLVSYELKKQKLDGTCNVALWKARGGVAAVVLALFIAMRKDFGDFSFLFLLVLLALAYPAYKYLAVRISRKFEALSEEAFKNEFLLWIAKELRLTFQPFGAFLLDEIYKNPLRKEANLCTCKHAIVGKTPEFGIKIGDICLSRDFDKNRENRVFELDKILHLKKKDDTAIFDGLFAKFDFSETFDSKILVVPRGEFIFGASDLKLLKDSPHLSASFDVYLNNSAAAAFLQNKKILENMQTITVNLFGKTELYLGENSLVIGVENSEIFKSAPSSQSAKLLESLNKMIEIAKIFAYLKKLGQVE</sequence>
<reference evidence="2 3" key="1">
    <citation type="submission" date="2009-07" db="EMBL/GenBank/DDBJ databases">
        <authorList>
            <person name="Madupu R."/>
            <person name="Sebastian Y."/>
            <person name="Durkin A.S."/>
            <person name="Torralba M."/>
            <person name="Methe B."/>
            <person name="Sutton G.G."/>
            <person name="Strausberg R.L."/>
            <person name="Nelson K.E."/>
        </authorList>
    </citation>
    <scope>NUCLEOTIDE SEQUENCE [LARGE SCALE GENOMIC DNA]</scope>
    <source>
        <strain evidence="2 3">RM3268</strain>
    </source>
</reference>
<dbReference type="InterPro" id="IPR021484">
    <property type="entry name" value="DUF3137"/>
</dbReference>
<evidence type="ECO:0000313" key="3">
    <source>
        <dbReference type="Proteomes" id="UP000005709"/>
    </source>
</evidence>
<gene>
    <name evidence="2" type="ORF">CAMGR0001_0169</name>
</gene>
<evidence type="ECO:0008006" key="4">
    <source>
        <dbReference type="Google" id="ProtNLM"/>
    </source>
</evidence>